<dbReference type="Proteomes" id="UP001626550">
    <property type="component" value="Unassembled WGS sequence"/>
</dbReference>
<evidence type="ECO:0000313" key="1">
    <source>
        <dbReference type="EMBL" id="KAL3309586.1"/>
    </source>
</evidence>
<comment type="caution">
    <text evidence="1">The sequence shown here is derived from an EMBL/GenBank/DDBJ whole genome shotgun (WGS) entry which is preliminary data.</text>
</comment>
<gene>
    <name evidence="1" type="ORF">Ciccas_011864</name>
</gene>
<name>A0ABD2PQ13_9PLAT</name>
<keyword evidence="2" id="KW-1185">Reference proteome</keyword>
<accession>A0ABD2PQ13</accession>
<dbReference type="EMBL" id="JBJKFK010003756">
    <property type="protein sequence ID" value="KAL3309586.1"/>
    <property type="molecule type" value="Genomic_DNA"/>
</dbReference>
<reference evidence="1 2" key="1">
    <citation type="submission" date="2024-11" db="EMBL/GenBank/DDBJ databases">
        <title>Adaptive evolution of stress response genes in parasites aligns with host niche diversity.</title>
        <authorList>
            <person name="Hahn C."/>
            <person name="Resl P."/>
        </authorList>
    </citation>
    <scope>NUCLEOTIDE SEQUENCE [LARGE SCALE GENOMIC DNA]</scope>
    <source>
        <strain evidence="1">EGGRZ-B1_66</strain>
        <tissue evidence="1">Body</tissue>
    </source>
</reference>
<dbReference type="AlphaFoldDB" id="A0ABD2PQ13"/>
<organism evidence="1 2">
    <name type="scientific">Cichlidogyrus casuarinus</name>
    <dbReference type="NCBI Taxonomy" id="1844966"/>
    <lineage>
        <taxon>Eukaryota</taxon>
        <taxon>Metazoa</taxon>
        <taxon>Spiralia</taxon>
        <taxon>Lophotrochozoa</taxon>
        <taxon>Platyhelminthes</taxon>
        <taxon>Monogenea</taxon>
        <taxon>Monopisthocotylea</taxon>
        <taxon>Dactylogyridea</taxon>
        <taxon>Ancyrocephalidae</taxon>
        <taxon>Cichlidogyrus</taxon>
    </lineage>
</organism>
<proteinExistence type="predicted"/>
<evidence type="ECO:0000313" key="2">
    <source>
        <dbReference type="Proteomes" id="UP001626550"/>
    </source>
</evidence>
<sequence length="88" mass="10270">MKQKGKTQELQLELQSVKSRLSRYEGLEEEIDWTISKHGQSAKPFIPTLNERRVEHSIKLSSDLLAARRKILDLENENKRLLSELQVI</sequence>
<protein>
    <submittedName>
        <fullName evidence="1">Uncharacterized protein</fullName>
    </submittedName>
</protein>